<evidence type="ECO:0000313" key="2">
    <source>
        <dbReference type="Proteomes" id="UP001271007"/>
    </source>
</evidence>
<comment type="caution">
    <text evidence="1">The sequence shown here is derived from an EMBL/GenBank/DDBJ whole genome shotgun (WGS) entry which is preliminary data.</text>
</comment>
<organism evidence="1 2">
    <name type="scientific">Extremus antarcticus</name>
    <dbReference type="NCBI Taxonomy" id="702011"/>
    <lineage>
        <taxon>Eukaryota</taxon>
        <taxon>Fungi</taxon>
        <taxon>Dikarya</taxon>
        <taxon>Ascomycota</taxon>
        <taxon>Pezizomycotina</taxon>
        <taxon>Dothideomycetes</taxon>
        <taxon>Dothideomycetidae</taxon>
        <taxon>Mycosphaerellales</taxon>
        <taxon>Extremaceae</taxon>
        <taxon>Extremus</taxon>
    </lineage>
</organism>
<dbReference type="Proteomes" id="UP001271007">
    <property type="component" value="Unassembled WGS sequence"/>
</dbReference>
<dbReference type="AlphaFoldDB" id="A0AAJ0DE29"/>
<dbReference type="EMBL" id="JAWDJX010000049">
    <property type="protein sequence ID" value="KAK3048372.1"/>
    <property type="molecule type" value="Genomic_DNA"/>
</dbReference>
<gene>
    <name evidence="1" type="ORF">LTR09_010203</name>
</gene>
<name>A0AAJ0DE29_9PEZI</name>
<protein>
    <submittedName>
        <fullName evidence="1">Uncharacterized protein</fullName>
    </submittedName>
</protein>
<reference evidence="1" key="1">
    <citation type="submission" date="2023-04" db="EMBL/GenBank/DDBJ databases">
        <title>Black Yeasts Isolated from many extreme environments.</title>
        <authorList>
            <person name="Coleine C."/>
            <person name="Stajich J.E."/>
            <person name="Selbmann L."/>
        </authorList>
    </citation>
    <scope>NUCLEOTIDE SEQUENCE</scope>
    <source>
        <strain evidence="1">CCFEE 5312</strain>
    </source>
</reference>
<sequence>MYTDSTKLDEMEFVVDRILELKVRSEGLPVICQVRWAQTMIPLSQLGMINGTDNFDMLLSGANITPDGDHVRIDWKDSWADVSMTDCDELIDDFWEFF</sequence>
<keyword evidence="2" id="KW-1185">Reference proteome</keyword>
<proteinExistence type="predicted"/>
<evidence type="ECO:0000313" key="1">
    <source>
        <dbReference type="EMBL" id="KAK3048372.1"/>
    </source>
</evidence>
<accession>A0AAJ0DE29</accession>